<dbReference type="InterPro" id="IPR027417">
    <property type="entry name" value="P-loop_NTPase"/>
</dbReference>
<evidence type="ECO:0000313" key="7">
    <source>
        <dbReference type="Proteomes" id="UP001595833"/>
    </source>
</evidence>
<dbReference type="RefSeq" id="WP_344034240.1">
    <property type="nucleotide sequence ID" value="NZ_BAAAKE010000001.1"/>
</dbReference>
<accession>A0ABV9XVR6</accession>
<dbReference type="Gene3D" id="3.40.50.300">
    <property type="entry name" value="P-loop containing nucleotide triphosphate hydrolases"/>
    <property type="match status" value="1"/>
</dbReference>
<dbReference type="GO" id="GO:0005524">
    <property type="term" value="F:ATP binding"/>
    <property type="evidence" value="ECO:0007669"/>
    <property type="project" value="UniProtKB-KW"/>
</dbReference>
<dbReference type="PROSITE" id="PS00211">
    <property type="entry name" value="ABC_TRANSPORTER_1"/>
    <property type="match status" value="1"/>
</dbReference>
<dbReference type="NCBIfam" id="TIGR01727">
    <property type="entry name" value="oligo_HPY"/>
    <property type="match status" value="1"/>
</dbReference>
<proteinExistence type="inferred from homology"/>
<keyword evidence="4 6" id="KW-0067">ATP-binding</keyword>
<dbReference type="CDD" id="cd03257">
    <property type="entry name" value="ABC_NikE_OppD_transporters"/>
    <property type="match status" value="1"/>
</dbReference>
<comment type="caution">
    <text evidence="6">The sequence shown here is derived from an EMBL/GenBank/DDBJ whole genome shotgun (WGS) entry which is preliminary data.</text>
</comment>
<dbReference type="SMART" id="SM00382">
    <property type="entry name" value="AAA"/>
    <property type="match status" value="1"/>
</dbReference>
<dbReference type="Proteomes" id="UP001595833">
    <property type="component" value="Unassembled WGS sequence"/>
</dbReference>
<gene>
    <name evidence="6" type="ORF">ACFPFM_11900</name>
</gene>
<evidence type="ECO:0000259" key="5">
    <source>
        <dbReference type="PROSITE" id="PS50893"/>
    </source>
</evidence>
<dbReference type="EMBL" id="JBHSJB010000011">
    <property type="protein sequence ID" value="MFC5054454.1"/>
    <property type="molecule type" value="Genomic_DNA"/>
</dbReference>
<evidence type="ECO:0000256" key="3">
    <source>
        <dbReference type="ARBA" id="ARBA00022741"/>
    </source>
</evidence>
<dbReference type="PROSITE" id="PS50893">
    <property type="entry name" value="ABC_TRANSPORTER_2"/>
    <property type="match status" value="1"/>
</dbReference>
<keyword evidence="3" id="KW-0547">Nucleotide-binding</keyword>
<evidence type="ECO:0000313" key="6">
    <source>
        <dbReference type="EMBL" id="MFC5054454.1"/>
    </source>
</evidence>
<comment type="similarity">
    <text evidence="1">Belongs to the ABC transporter superfamily.</text>
</comment>
<sequence length="381" mass="41456">MTAAVEPTATGDHAAGESLVSVEGLKVHFPIKRGFVVDRTVGHVYAVDGVDLNIRRGETYGLVGESGCGKSTLGRGMLRLVEPTAGRVVFDGTDLVGLKGESLRQMRRRMQMVFQDPMSSLDPRQSVESILVEGLRAHGLDKGREATGKRLRSLLSAVGLPVTSLRKYPHEFSGGQRQRIGIARALAVEPDLIIADEPVSALDVSVQAQVVNLLEELQDEFGLTYLVIAHDLAVVRHISDRVGVMYLGGMVEEATSDALYAEPLHPYTKALLSAIPVPDPLVEDRRERILLTGDLPSPANPPSGCRFHTRCPWRQATRCDTERPALREVLPGHKVACHWAEGIRSGELRPHEVEPVLVEEEGISPDIPLIGPSSVTEILNP</sequence>
<name>A0ABV9XVR6_9PSEU</name>
<dbReference type="PANTHER" id="PTHR43776:SF7">
    <property type="entry name" value="D,D-DIPEPTIDE TRANSPORT ATP-BINDING PROTEIN DDPF-RELATED"/>
    <property type="match status" value="1"/>
</dbReference>
<keyword evidence="2" id="KW-0813">Transport</keyword>
<keyword evidence="7" id="KW-1185">Reference proteome</keyword>
<evidence type="ECO:0000256" key="1">
    <source>
        <dbReference type="ARBA" id="ARBA00005417"/>
    </source>
</evidence>
<dbReference type="Pfam" id="PF08352">
    <property type="entry name" value="oligo_HPY"/>
    <property type="match status" value="1"/>
</dbReference>
<dbReference type="InterPro" id="IPR003593">
    <property type="entry name" value="AAA+_ATPase"/>
</dbReference>
<dbReference type="PANTHER" id="PTHR43776">
    <property type="entry name" value="TRANSPORT ATP-BINDING PROTEIN"/>
    <property type="match status" value="1"/>
</dbReference>
<dbReference type="Pfam" id="PF00005">
    <property type="entry name" value="ABC_tran"/>
    <property type="match status" value="1"/>
</dbReference>
<feature type="domain" description="ABC transporter" evidence="5">
    <location>
        <begin position="31"/>
        <end position="272"/>
    </location>
</feature>
<evidence type="ECO:0000256" key="2">
    <source>
        <dbReference type="ARBA" id="ARBA00022448"/>
    </source>
</evidence>
<dbReference type="InterPro" id="IPR050319">
    <property type="entry name" value="ABC_transp_ATP-bind"/>
</dbReference>
<evidence type="ECO:0000256" key="4">
    <source>
        <dbReference type="ARBA" id="ARBA00022840"/>
    </source>
</evidence>
<organism evidence="6 7">
    <name type="scientific">Saccharothrix xinjiangensis</name>
    <dbReference type="NCBI Taxonomy" id="204798"/>
    <lineage>
        <taxon>Bacteria</taxon>
        <taxon>Bacillati</taxon>
        <taxon>Actinomycetota</taxon>
        <taxon>Actinomycetes</taxon>
        <taxon>Pseudonocardiales</taxon>
        <taxon>Pseudonocardiaceae</taxon>
        <taxon>Saccharothrix</taxon>
    </lineage>
</organism>
<reference evidence="7" key="1">
    <citation type="journal article" date="2019" name="Int. J. Syst. Evol. Microbiol.">
        <title>The Global Catalogue of Microorganisms (GCM) 10K type strain sequencing project: providing services to taxonomists for standard genome sequencing and annotation.</title>
        <authorList>
            <consortium name="The Broad Institute Genomics Platform"/>
            <consortium name="The Broad Institute Genome Sequencing Center for Infectious Disease"/>
            <person name="Wu L."/>
            <person name="Ma J."/>
        </authorList>
    </citation>
    <scope>NUCLEOTIDE SEQUENCE [LARGE SCALE GENOMIC DNA]</scope>
    <source>
        <strain evidence="7">KCTC 12848</strain>
    </source>
</reference>
<protein>
    <submittedName>
        <fullName evidence="6">ABC transporter ATP-binding protein</fullName>
    </submittedName>
</protein>
<dbReference type="SUPFAM" id="SSF52540">
    <property type="entry name" value="P-loop containing nucleoside triphosphate hydrolases"/>
    <property type="match status" value="1"/>
</dbReference>
<dbReference type="InterPro" id="IPR013563">
    <property type="entry name" value="Oligopep_ABC_C"/>
</dbReference>
<dbReference type="InterPro" id="IPR017871">
    <property type="entry name" value="ABC_transporter-like_CS"/>
</dbReference>
<dbReference type="InterPro" id="IPR003439">
    <property type="entry name" value="ABC_transporter-like_ATP-bd"/>
</dbReference>